<keyword evidence="1" id="KW-0472">Membrane</keyword>
<feature type="transmembrane region" description="Helical" evidence="1">
    <location>
        <begin position="174"/>
        <end position="206"/>
    </location>
</feature>
<feature type="transmembrane region" description="Helical" evidence="1">
    <location>
        <begin position="39"/>
        <end position="57"/>
    </location>
</feature>
<protein>
    <submittedName>
        <fullName evidence="2">Uncharacterized protein</fullName>
    </submittedName>
</protein>
<keyword evidence="1" id="KW-0812">Transmembrane</keyword>
<evidence type="ECO:0000313" key="3">
    <source>
        <dbReference type="Proteomes" id="UP000186857"/>
    </source>
</evidence>
<evidence type="ECO:0000256" key="1">
    <source>
        <dbReference type="SAM" id="Phobius"/>
    </source>
</evidence>
<dbReference type="RefSeq" id="WP_009394142.1">
    <property type="nucleotide sequence ID" value="NZ_MSKJ01000003.1"/>
</dbReference>
<evidence type="ECO:0000313" key="2">
    <source>
        <dbReference type="EMBL" id="OLO46027.1"/>
    </source>
</evidence>
<dbReference type="Proteomes" id="UP000186857">
    <property type="component" value="Unassembled WGS sequence"/>
</dbReference>
<feature type="transmembrane region" description="Helical" evidence="1">
    <location>
        <begin position="134"/>
        <end position="154"/>
    </location>
</feature>
<feature type="transmembrane region" description="Helical" evidence="1">
    <location>
        <begin position="64"/>
        <end position="82"/>
    </location>
</feature>
<gene>
    <name evidence="2" type="ORF">BKH29_01950</name>
</gene>
<reference evidence="2 3" key="1">
    <citation type="submission" date="2016-12" db="EMBL/GenBank/DDBJ databases">
        <title>Genomic Comparison of strains in the 'Actinomyces naeslundii' Group.</title>
        <authorList>
            <person name="Mughal S.R."/>
            <person name="Do T."/>
            <person name="Gilbert S.C."/>
            <person name="Witherden E.A."/>
            <person name="Didelot X."/>
            <person name="Beighton D."/>
        </authorList>
    </citation>
    <scope>NUCLEOTIDE SEQUENCE [LARGE SCALE GENOMIC DNA]</scope>
    <source>
        <strain evidence="2 3">CCUG 33920</strain>
    </source>
</reference>
<organism evidence="2 3">
    <name type="scientific">Actinomyces oris</name>
    <dbReference type="NCBI Taxonomy" id="544580"/>
    <lineage>
        <taxon>Bacteria</taxon>
        <taxon>Bacillati</taxon>
        <taxon>Actinomycetota</taxon>
        <taxon>Actinomycetes</taxon>
        <taxon>Actinomycetales</taxon>
        <taxon>Actinomycetaceae</taxon>
        <taxon>Actinomyces</taxon>
    </lineage>
</organism>
<dbReference type="EMBL" id="MSKJ01000003">
    <property type="protein sequence ID" value="OLO46027.1"/>
    <property type="molecule type" value="Genomic_DNA"/>
</dbReference>
<proteinExistence type="predicted"/>
<feature type="transmembrane region" description="Helical" evidence="1">
    <location>
        <begin position="213"/>
        <end position="235"/>
    </location>
</feature>
<sequence>MSHETSFQQLRTPAAALASITIVLSLLEARAAGRHDTDTIWFMLALIGVSATLLGLVSRSSCRAQGLSGTVFAVIATTAVDLPATVEEHIDIHLSQVAPTLWALSGIMFGTAVATCLTQGGWHRRLIQSEAPTTSLATMSVLGFLLGIVFSLPLVSRPEVFTSLHAGILLDAAVYFLCGAVITLLTAVSPIVPLTCLVSVLIGYVVTDGLEDAVRYSVAVVPVPIVATAVTVQFFNIHRLAATPSPTEQ</sequence>
<accession>A0A1Q8VD76</accession>
<keyword evidence="1" id="KW-1133">Transmembrane helix</keyword>
<comment type="caution">
    <text evidence="2">The sequence shown here is derived from an EMBL/GenBank/DDBJ whole genome shotgun (WGS) entry which is preliminary data.</text>
</comment>
<feature type="transmembrane region" description="Helical" evidence="1">
    <location>
        <begin position="102"/>
        <end position="122"/>
    </location>
</feature>
<dbReference type="AlphaFoldDB" id="A0A1Q8VD76"/>
<name>A0A1Q8VD76_9ACTO</name>